<dbReference type="EMBL" id="JACHEG010000002">
    <property type="protein sequence ID" value="MBB6161934.1"/>
    <property type="molecule type" value="Genomic_DNA"/>
</dbReference>
<dbReference type="Proteomes" id="UP000547879">
    <property type="component" value="Unassembled WGS sequence"/>
</dbReference>
<comment type="caution">
    <text evidence="1">The sequence shown here is derived from an EMBL/GenBank/DDBJ whole genome shotgun (WGS) entry which is preliminary data.</text>
</comment>
<proteinExistence type="predicted"/>
<sequence length="47" mass="5018">MSSRLRNMIVVFAVSILMWAGMLHGTLALYAGLTGASTDDMTTASVR</sequence>
<evidence type="ECO:0000313" key="1">
    <source>
        <dbReference type="EMBL" id="MBB6161934.1"/>
    </source>
</evidence>
<gene>
    <name evidence="1" type="ORF">HNQ72_001752</name>
</gene>
<reference evidence="1 2" key="1">
    <citation type="submission" date="2020-08" db="EMBL/GenBank/DDBJ databases">
        <title>Genomic Encyclopedia of Type Strains, Phase IV (KMG-IV): sequencing the most valuable type-strain genomes for metagenomic binning, comparative biology and taxonomic classification.</title>
        <authorList>
            <person name="Goeker M."/>
        </authorList>
    </citation>
    <scope>NUCLEOTIDE SEQUENCE [LARGE SCALE GENOMIC DNA]</scope>
    <source>
        <strain evidence="1 2">DSM 100734</strain>
    </source>
</reference>
<accession>A0A7X0CZ39</accession>
<name>A0A7X0CZ39_9HYPH</name>
<evidence type="ECO:0000313" key="2">
    <source>
        <dbReference type="Proteomes" id="UP000547879"/>
    </source>
</evidence>
<keyword evidence="2" id="KW-1185">Reference proteome</keyword>
<dbReference type="AlphaFoldDB" id="A0A7X0CZ39"/>
<dbReference type="RefSeq" id="WP_183991646.1">
    <property type="nucleotide sequence ID" value="NZ_BMHW01000001.1"/>
</dbReference>
<organism evidence="1 2">
    <name type="scientific">Rhizobium wenxiniae</name>
    <dbReference type="NCBI Taxonomy" id="1737357"/>
    <lineage>
        <taxon>Bacteria</taxon>
        <taxon>Pseudomonadati</taxon>
        <taxon>Pseudomonadota</taxon>
        <taxon>Alphaproteobacteria</taxon>
        <taxon>Hyphomicrobiales</taxon>
        <taxon>Rhizobiaceae</taxon>
        <taxon>Rhizobium/Agrobacterium group</taxon>
        <taxon>Rhizobium</taxon>
    </lineage>
</organism>
<protein>
    <submittedName>
        <fullName evidence="1">Uncharacterized protein</fullName>
    </submittedName>
</protein>